<reference evidence="1 2" key="1">
    <citation type="submission" date="2023-07" db="EMBL/GenBank/DDBJ databases">
        <title>Novel species in genus Planococcus.</title>
        <authorList>
            <person name="Ning S."/>
        </authorList>
    </citation>
    <scope>NUCLEOTIDE SEQUENCE [LARGE SCALE GENOMIC DNA]</scope>
    <source>
        <strain evidence="1 2">N017</strain>
    </source>
</reference>
<dbReference type="Proteomes" id="UP001172142">
    <property type="component" value="Unassembled WGS sequence"/>
</dbReference>
<protein>
    <submittedName>
        <fullName evidence="1">SRPBCC family protein</fullName>
    </submittedName>
</protein>
<dbReference type="RefSeq" id="WP_300989071.1">
    <property type="nucleotide sequence ID" value="NZ_CP129235.1"/>
</dbReference>
<gene>
    <name evidence="1" type="ORF">QWY13_15870</name>
</gene>
<proteinExistence type="predicted"/>
<name>A0ABT8NGE0_9BACL</name>
<accession>A0ABT8NGE0</accession>
<dbReference type="CDD" id="cd07812">
    <property type="entry name" value="SRPBCC"/>
    <property type="match status" value="1"/>
</dbReference>
<organism evidence="1 2">
    <name type="scientific">Planococcus shenhongbingii</name>
    <dbReference type="NCBI Taxonomy" id="3058398"/>
    <lineage>
        <taxon>Bacteria</taxon>
        <taxon>Bacillati</taxon>
        <taxon>Bacillota</taxon>
        <taxon>Bacilli</taxon>
        <taxon>Bacillales</taxon>
        <taxon>Caryophanaceae</taxon>
        <taxon>Planococcus</taxon>
    </lineage>
</organism>
<evidence type="ECO:0000313" key="1">
    <source>
        <dbReference type="EMBL" id="MDN7246959.1"/>
    </source>
</evidence>
<sequence>MVKWKEQRVIPANIETVWNLFSDKNIKRLMPKIEDHILLENNDDEAGAKHAQSYYEGKQLQNYIVETIAYEDLPERKYRHTSFTMSQLFQVAYYYTLEKVSEEETLFIYEGTQKGLTLTAKAMLLSGSKAKRNETVQAFMDRVETEATK</sequence>
<dbReference type="SUPFAM" id="SSF55961">
    <property type="entry name" value="Bet v1-like"/>
    <property type="match status" value="1"/>
</dbReference>
<comment type="caution">
    <text evidence="1">The sequence shown here is derived from an EMBL/GenBank/DDBJ whole genome shotgun (WGS) entry which is preliminary data.</text>
</comment>
<dbReference type="EMBL" id="JAUJWU010000005">
    <property type="protein sequence ID" value="MDN7246959.1"/>
    <property type="molecule type" value="Genomic_DNA"/>
</dbReference>
<keyword evidence="2" id="KW-1185">Reference proteome</keyword>
<evidence type="ECO:0000313" key="2">
    <source>
        <dbReference type="Proteomes" id="UP001172142"/>
    </source>
</evidence>